<accession>A0A2C5YR05</accession>
<feature type="region of interest" description="Disordered" evidence="1">
    <location>
        <begin position="115"/>
        <end position="144"/>
    </location>
</feature>
<evidence type="ECO:0000256" key="2">
    <source>
        <dbReference type="SAM" id="Phobius"/>
    </source>
</evidence>
<feature type="transmembrane region" description="Helical" evidence="2">
    <location>
        <begin position="304"/>
        <end position="327"/>
    </location>
</feature>
<evidence type="ECO:0000313" key="4">
    <source>
        <dbReference type="EMBL" id="PHH80538.1"/>
    </source>
</evidence>
<dbReference type="OrthoDB" id="5384459at2759"/>
<dbReference type="PANTHER" id="PTHR42078">
    <property type="entry name" value="GLUCAN 1, 4-ALPHA-GLUCOSIDASE"/>
    <property type="match status" value="1"/>
</dbReference>
<dbReference type="Proteomes" id="UP000226431">
    <property type="component" value="Unassembled WGS sequence"/>
</dbReference>
<reference evidence="4 5" key="1">
    <citation type="submission" date="2017-06" db="EMBL/GenBank/DDBJ databases">
        <title>Ant-infecting Ophiocordyceps genomes reveal a high diversity of potential behavioral manipulation genes and a possible major role for enterotoxins.</title>
        <authorList>
            <person name="De Bekker C."/>
            <person name="Evans H.C."/>
            <person name="Brachmann A."/>
            <person name="Hughes D.P."/>
        </authorList>
    </citation>
    <scope>NUCLEOTIDE SEQUENCE [LARGE SCALE GENOMIC DNA]</scope>
    <source>
        <strain evidence="4 5">Map16</strain>
    </source>
</reference>
<dbReference type="Pfam" id="PF25130">
    <property type="entry name" value="DUF7820"/>
    <property type="match status" value="2"/>
</dbReference>
<keyword evidence="5" id="KW-1185">Reference proteome</keyword>
<organism evidence="4 5">
    <name type="scientific">Ophiocordyceps camponoti-rufipedis</name>
    <dbReference type="NCBI Taxonomy" id="2004952"/>
    <lineage>
        <taxon>Eukaryota</taxon>
        <taxon>Fungi</taxon>
        <taxon>Dikarya</taxon>
        <taxon>Ascomycota</taxon>
        <taxon>Pezizomycotina</taxon>
        <taxon>Sordariomycetes</taxon>
        <taxon>Hypocreomycetidae</taxon>
        <taxon>Hypocreales</taxon>
        <taxon>Ophiocordycipitaceae</taxon>
        <taxon>Ophiocordyceps</taxon>
    </lineage>
</organism>
<dbReference type="AlphaFoldDB" id="A0A2C5YR05"/>
<feature type="compositionally biased region" description="Polar residues" evidence="1">
    <location>
        <begin position="38"/>
        <end position="49"/>
    </location>
</feature>
<evidence type="ECO:0000313" key="5">
    <source>
        <dbReference type="Proteomes" id="UP000226431"/>
    </source>
</evidence>
<dbReference type="PANTHER" id="PTHR42078:SF1">
    <property type="entry name" value="GLUCAN 1, 4-ALPHA-GLUCOSIDASE"/>
    <property type="match status" value="1"/>
</dbReference>
<comment type="caution">
    <text evidence="4">The sequence shown here is derived from an EMBL/GenBank/DDBJ whole genome shotgun (WGS) entry which is preliminary data.</text>
</comment>
<protein>
    <recommendedName>
        <fullName evidence="3">DUF7820 domain-containing protein</fullName>
    </recommendedName>
</protein>
<feature type="domain" description="DUF7820" evidence="3">
    <location>
        <begin position="348"/>
        <end position="531"/>
    </location>
</feature>
<feature type="compositionally biased region" description="Polar residues" evidence="1">
    <location>
        <begin position="256"/>
        <end position="270"/>
    </location>
</feature>
<feature type="compositionally biased region" description="Low complexity" evidence="1">
    <location>
        <begin position="132"/>
        <end position="144"/>
    </location>
</feature>
<dbReference type="EMBL" id="NJES01000014">
    <property type="protein sequence ID" value="PHH80538.1"/>
    <property type="molecule type" value="Genomic_DNA"/>
</dbReference>
<feature type="region of interest" description="Disordered" evidence="1">
    <location>
        <begin position="183"/>
        <end position="270"/>
    </location>
</feature>
<evidence type="ECO:0000259" key="3">
    <source>
        <dbReference type="Pfam" id="PF25130"/>
    </source>
</evidence>
<gene>
    <name evidence="4" type="ORF">CDD80_1050</name>
</gene>
<keyword evidence="2" id="KW-1133">Transmembrane helix</keyword>
<feature type="region of interest" description="Disordered" evidence="1">
    <location>
        <begin position="1"/>
        <end position="96"/>
    </location>
</feature>
<keyword evidence="2" id="KW-0472">Membrane</keyword>
<dbReference type="STRING" id="2004952.A0A2C5YR05"/>
<feature type="compositionally biased region" description="Polar residues" evidence="1">
    <location>
        <begin position="10"/>
        <end position="23"/>
    </location>
</feature>
<feature type="region of interest" description="Disordered" evidence="1">
    <location>
        <begin position="601"/>
        <end position="623"/>
    </location>
</feature>
<dbReference type="InterPro" id="IPR056722">
    <property type="entry name" value="DUF7820"/>
</dbReference>
<name>A0A2C5YR05_9HYPO</name>
<feature type="compositionally biased region" description="Polar residues" evidence="1">
    <location>
        <begin position="221"/>
        <end position="231"/>
    </location>
</feature>
<evidence type="ECO:0000256" key="1">
    <source>
        <dbReference type="SAM" id="MobiDB-lite"/>
    </source>
</evidence>
<proteinExistence type="predicted"/>
<sequence length="643" mass="69880">MDSSDGMEPDSSTWRQSTASDGSLSVPDDHLIVDGSFRPSQVSQAPQLPTSTSSTRPLSKALADTDRPLSPCKNSQAHDPLTLRDDGSTAAGRHHPAIRASSPTAAAFMLPEAPYQGPVSPSHPYSMYPQRTTTNASSSTAPNVAATAPAHPYALYTQTIGDDATDVELTGLCNAYQRQISPQDTERGDLLGTMGSMEQLPPYTRYPEGSSARPPLETVHSDTSARGTNLISGAGGLGRATRDPEFSSAEDDLPAASSSHPATPGETASQHEINTAARDFSEKTALGNWQRRAKKKLCGILPCWALGLFVAAVVVVVVVGAVVGSLLSNKVKSDGHADSQAASREPASDIEPLQAVPANLASLVTGQFTIPRLDISQAPKSCFSDPKQAQAWSCEMIFRSYAMTVSRVAGAPDTKGYNLSLMARNLSDSKFYWGTQPPEISSPRSLQLVNDAFERNRGPAWWMLINYNKTVVVAEELFPPRRDYSSSTKRHPHMNRGARQGDRPWICTWPDTTLEIFIYPSQKTSLGDLPSDGDMPTPESLHDPMLSYPMVVKFLERRWHDDRTPAARCRQIEIVEEDSERGVVDEDGNPVEVIIGESVRSKSERVAQHERGRHPSEDGESGKRIVAREALELTDCGCLWWST</sequence>
<keyword evidence="2" id="KW-0812">Transmembrane</keyword>
<feature type="domain" description="DUF7820" evidence="3">
    <location>
        <begin position="537"/>
        <end position="642"/>
    </location>
</feature>